<dbReference type="GeneID" id="24107698"/>
<feature type="region of interest" description="Disordered" evidence="1">
    <location>
        <begin position="311"/>
        <end position="333"/>
    </location>
</feature>
<dbReference type="GO" id="GO:0005634">
    <property type="term" value="C:nucleus"/>
    <property type="evidence" value="ECO:0007669"/>
    <property type="project" value="TreeGrafter"/>
</dbReference>
<dbReference type="GO" id="GO:0005737">
    <property type="term" value="C:cytoplasm"/>
    <property type="evidence" value="ECO:0007669"/>
    <property type="project" value="TreeGrafter"/>
</dbReference>
<dbReference type="AlphaFoldDB" id="R9P174"/>
<dbReference type="RefSeq" id="XP_012188419.1">
    <property type="nucleotide sequence ID" value="XM_012333029.1"/>
</dbReference>
<dbReference type="STRING" id="1305764.R9P174"/>
<dbReference type="OrthoDB" id="10250354at2759"/>
<dbReference type="Proteomes" id="UP000014071">
    <property type="component" value="Unassembled WGS sequence"/>
</dbReference>
<dbReference type="PROSITE" id="PS00636">
    <property type="entry name" value="DNAJ_1"/>
    <property type="match status" value="1"/>
</dbReference>
<evidence type="ECO:0000313" key="3">
    <source>
        <dbReference type="EMBL" id="GAC94832.1"/>
    </source>
</evidence>
<sequence>MNRFPETDPYEVLGLSRGCSAFDIRMAYKKLALKNHPDRAPPADKEQATARFKIVGEAYELLSDDRKRREYDAFGPGSSKGFGPAEDYQDDISRKHFGTSPDGVPFSFMWESSADSARRSQAGRRAGRPFGADGFDPFELFNMMFTKEFGSMNGGGNVGGGRGGAQDPFGMMNAGHPMGSGSLFGDNDPFFQNHRRMADTGGFGFGMPFAGSRGPPGPPMGMQAPGGPFGEGFGHRSSTSSSSMSSTTYGGFSGTSESTTTRIVNGRKETVTRKVDQNGNETIHITTPEGSTVHVNGVQQQHHPLLANTTAASSTALPSTDTARQTSHTGTAADPIVIDAESEPATPSHDMGGYASGRFNF</sequence>
<feature type="compositionally biased region" description="Low complexity" evidence="1">
    <location>
        <begin position="311"/>
        <end position="323"/>
    </location>
</feature>
<proteinExistence type="predicted"/>
<reference evidence="4" key="1">
    <citation type="journal article" date="2013" name="Genome Announc.">
        <title>Draft genome sequence of the basidiomycetous yeast-like fungus Pseudozyma hubeiensis SY62, which produces an abundant amount of the biosurfactant mannosylerythritol lipids.</title>
        <authorList>
            <person name="Konishi M."/>
            <person name="Hatada Y."/>
            <person name="Horiuchi J."/>
        </authorList>
    </citation>
    <scope>NUCLEOTIDE SEQUENCE [LARGE SCALE GENOMIC DNA]</scope>
    <source>
        <strain evidence="4">SY62</strain>
    </source>
</reference>
<dbReference type="Pfam" id="PF00226">
    <property type="entry name" value="DnaJ"/>
    <property type="match status" value="1"/>
</dbReference>
<dbReference type="EMBL" id="DF238786">
    <property type="protein sequence ID" value="GAC94832.1"/>
    <property type="molecule type" value="Genomic_DNA"/>
</dbReference>
<dbReference type="GO" id="GO:0044183">
    <property type="term" value="F:protein folding chaperone"/>
    <property type="evidence" value="ECO:0007669"/>
    <property type="project" value="TreeGrafter"/>
</dbReference>
<feature type="domain" description="J" evidence="2">
    <location>
        <begin position="8"/>
        <end position="75"/>
    </location>
</feature>
<dbReference type="PANTHER" id="PTHR43948:SF23">
    <property type="entry name" value="DNAJ DOMAIN PROTEIN (AFU_ORTHOLOGUE AFUA_1G15460)"/>
    <property type="match status" value="1"/>
</dbReference>
<dbReference type="eggNOG" id="KOG0714">
    <property type="taxonomic scope" value="Eukaryota"/>
</dbReference>
<dbReference type="SUPFAM" id="SSF46565">
    <property type="entry name" value="Chaperone J-domain"/>
    <property type="match status" value="1"/>
</dbReference>
<gene>
    <name evidence="3" type="ORF">PHSY_002405</name>
</gene>
<dbReference type="CDD" id="cd06257">
    <property type="entry name" value="DnaJ"/>
    <property type="match status" value="1"/>
</dbReference>
<dbReference type="GO" id="GO:0051087">
    <property type="term" value="F:protein-folding chaperone binding"/>
    <property type="evidence" value="ECO:0007669"/>
    <property type="project" value="TreeGrafter"/>
</dbReference>
<dbReference type="SMART" id="SM00271">
    <property type="entry name" value="DnaJ"/>
    <property type="match status" value="1"/>
</dbReference>
<evidence type="ECO:0000259" key="2">
    <source>
        <dbReference type="PROSITE" id="PS50076"/>
    </source>
</evidence>
<dbReference type="HOGENOM" id="CLU_797393_0_0_1"/>
<protein>
    <recommendedName>
        <fullName evidence="2">J domain-containing protein</fullName>
    </recommendedName>
</protein>
<dbReference type="InterPro" id="IPR036869">
    <property type="entry name" value="J_dom_sf"/>
</dbReference>
<feature type="region of interest" description="Disordered" evidence="1">
    <location>
        <begin position="233"/>
        <end position="260"/>
    </location>
</feature>
<dbReference type="PRINTS" id="PR00625">
    <property type="entry name" value="JDOMAIN"/>
</dbReference>
<dbReference type="Gene3D" id="1.10.287.110">
    <property type="entry name" value="DnaJ domain"/>
    <property type="match status" value="1"/>
</dbReference>
<dbReference type="PROSITE" id="PS50076">
    <property type="entry name" value="DNAJ_2"/>
    <property type="match status" value="1"/>
</dbReference>
<dbReference type="InterPro" id="IPR001623">
    <property type="entry name" value="DnaJ_domain"/>
</dbReference>
<feature type="region of interest" description="Disordered" evidence="1">
    <location>
        <begin position="342"/>
        <end position="361"/>
    </location>
</feature>
<keyword evidence="4" id="KW-1185">Reference proteome</keyword>
<feature type="compositionally biased region" description="Low complexity" evidence="1">
    <location>
        <begin position="237"/>
        <end position="260"/>
    </location>
</feature>
<dbReference type="GO" id="GO:0051082">
    <property type="term" value="F:unfolded protein binding"/>
    <property type="evidence" value="ECO:0007669"/>
    <property type="project" value="TreeGrafter"/>
</dbReference>
<dbReference type="InterPro" id="IPR018253">
    <property type="entry name" value="DnaJ_domain_CS"/>
</dbReference>
<evidence type="ECO:0000256" key="1">
    <source>
        <dbReference type="SAM" id="MobiDB-lite"/>
    </source>
</evidence>
<name>R9P174_PSEHS</name>
<organism evidence="3 4">
    <name type="scientific">Pseudozyma hubeiensis (strain SY62)</name>
    <name type="common">Yeast</name>
    <dbReference type="NCBI Taxonomy" id="1305764"/>
    <lineage>
        <taxon>Eukaryota</taxon>
        <taxon>Fungi</taxon>
        <taxon>Dikarya</taxon>
        <taxon>Basidiomycota</taxon>
        <taxon>Ustilaginomycotina</taxon>
        <taxon>Ustilaginomycetes</taxon>
        <taxon>Ustilaginales</taxon>
        <taxon>Ustilaginaceae</taxon>
        <taxon>Pseudozyma</taxon>
    </lineage>
</organism>
<evidence type="ECO:0000313" key="4">
    <source>
        <dbReference type="Proteomes" id="UP000014071"/>
    </source>
</evidence>
<dbReference type="PANTHER" id="PTHR43948">
    <property type="entry name" value="DNAJ HOMOLOG SUBFAMILY B"/>
    <property type="match status" value="1"/>
</dbReference>
<accession>R9P174</accession>